<keyword evidence="1" id="KW-0472">Membrane</keyword>
<keyword evidence="3" id="KW-1185">Reference proteome</keyword>
<dbReference type="AlphaFoldDB" id="A0A7X0MUH0"/>
<keyword evidence="1" id="KW-1133">Transmembrane helix</keyword>
<proteinExistence type="predicted"/>
<dbReference type="Pfam" id="PF14373">
    <property type="entry name" value="Imm_superinfect"/>
    <property type="match status" value="1"/>
</dbReference>
<dbReference type="EMBL" id="JACHHT010000001">
    <property type="protein sequence ID" value="MBB6520621.1"/>
    <property type="molecule type" value="Genomic_DNA"/>
</dbReference>
<accession>A0A7X0MUH0</accession>
<protein>
    <submittedName>
        <fullName evidence="2">Na+/proline symporter</fullName>
    </submittedName>
</protein>
<feature type="transmembrane region" description="Helical" evidence="1">
    <location>
        <begin position="53"/>
        <end position="72"/>
    </location>
</feature>
<reference evidence="2 3" key="1">
    <citation type="submission" date="2020-08" db="EMBL/GenBank/DDBJ databases">
        <title>Genomic Encyclopedia of Type Strains, Phase IV (KMG-IV): sequencing the most valuable type-strain genomes for metagenomic binning, comparative biology and taxonomic classification.</title>
        <authorList>
            <person name="Goeker M."/>
        </authorList>
    </citation>
    <scope>NUCLEOTIDE SEQUENCE [LARGE SCALE GENOMIC DNA]</scope>
    <source>
        <strain evidence="2 3">DSM 22368</strain>
    </source>
</reference>
<evidence type="ECO:0000313" key="3">
    <source>
        <dbReference type="Proteomes" id="UP000528457"/>
    </source>
</evidence>
<sequence>MLDKIDLMLNTLWTEHGAFLLVFVPLFLAIYFLPSLIAVLLRREHKKKIMLANIPAGFSWIAWVGILIWAVSGKQEEEGC</sequence>
<comment type="caution">
    <text evidence="2">The sequence shown here is derived from an EMBL/GenBank/DDBJ whole genome shotgun (WGS) entry which is preliminary data.</text>
</comment>
<keyword evidence="1" id="KW-0812">Transmembrane</keyword>
<name>A0A7X0MUH0_9GAMM</name>
<feature type="transmembrane region" description="Helical" evidence="1">
    <location>
        <begin position="20"/>
        <end position="41"/>
    </location>
</feature>
<dbReference type="InterPro" id="IPR016410">
    <property type="entry name" value="Phage_imm"/>
</dbReference>
<dbReference type="InParanoid" id="A0A7X0MUH0"/>
<evidence type="ECO:0000313" key="2">
    <source>
        <dbReference type="EMBL" id="MBB6520621.1"/>
    </source>
</evidence>
<dbReference type="Proteomes" id="UP000528457">
    <property type="component" value="Unassembled WGS sequence"/>
</dbReference>
<gene>
    <name evidence="2" type="ORF">HNR48_000899</name>
</gene>
<dbReference type="RefSeq" id="WP_166850709.1">
    <property type="nucleotide sequence ID" value="NZ_JAAONY010000001.1"/>
</dbReference>
<organism evidence="2 3">
    <name type="scientific">Pseudoteredinibacter isoporae</name>
    <dbReference type="NCBI Taxonomy" id="570281"/>
    <lineage>
        <taxon>Bacteria</taxon>
        <taxon>Pseudomonadati</taxon>
        <taxon>Pseudomonadota</taxon>
        <taxon>Gammaproteobacteria</taxon>
        <taxon>Cellvibrionales</taxon>
        <taxon>Cellvibrionaceae</taxon>
        <taxon>Pseudoteredinibacter</taxon>
    </lineage>
</organism>
<evidence type="ECO:0000256" key="1">
    <source>
        <dbReference type="SAM" id="Phobius"/>
    </source>
</evidence>